<reference evidence="1 2" key="1">
    <citation type="journal article" date="2022" name="bioRxiv">
        <title>Genomics of Preaxostyla Flagellates Illuminates Evolutionary Transitions and the Path Towards Mitochondrial Loss.</title>
        <authorList>
            <person name="Novak L.V.F."/>
            <person name="Treitli S.C."/>
            <person name="Pyrih J."/>
            <person name="Halakuc P."/>
            <person name="Pipaliya S.V."/>
            <person name="Vacek V."/>
            <person name="Brzon O."/>
            <person name="Soukal P."/>
            <person name="Eme L."/>
            <person name="Dacks J.B."/>
            <person name="Karnkowska A."/>
            <person name="Elias M."/>
            <person name="Hampl V."/>
        </authorList>
    </citation>
    <scope>NUCLEOTIDE SEQUENCE [LARGE SCALE GENOMIC DNA]</scope>
    <source>
        <strain evidence="1">NAU3</strain>
        <tissue evidence="1">Gut</tissue>
    </source>
</reference>
<dbReference type="Proteomes" id="UP001281761">
    <property type="component" value="Unassembled WGS sequence"/>
</dbReference>
<proteinExistence type="predicted"/>
<keyword evidence="2" id="KW-1185">Reference proteome</keyword>
<dbReference type="EMBL" id="JARBJD010000133">
    <property type="protein sequence ID" value="KAK2950565.1"/>
    <property type="molecule type" value="Genomic_DNA"/>
</dbReference>
<accession>A0ABQ9XH70</accession>
<organism evidence="1 2">
    <name type="scientific">Blattamonas nauphoetae</name>
    <dbReference type="NCBI Taxonomy" id="2049346"/>
    <lineage>
        <taxon>Eukaryota</taxon>
        <taxon>Metamonada</taxon>
        <taxon>Preaxostyla</taxon>
        <taxon>Oxymonadida</taxon>
        <taxon>Blattamonas</taxon>
    </lineage>
</organism>
<protein>
    <submittedName>
        <fullName evidence="1">Uncharacterized protein</fullName>
    </submittedName>
</protein>
<evidence type="ECO:0000313" key="2">
    <source>
        <dbReference type="Proteomes" id="UP001281761"/>
    </source>
</evidence>
<sequence>MRSHPFPIVHPSPLKSLLPMSRRLILFPQLALIHLNIDPQNDVNHWFSHVTTSWSSVPSSAGVFEVSGHVRAAVSFGVKQAAEELARQYPQTFYS</sequence>
<evidence type="ECO:0000313" key="1">
    <source>
        <dbReference type="EMBL" id="KAK2950565.1"/>
    </source>
</evidence>
<comment type="caution">
    <text evidence="1">The sequence shown here is derived from an EMBL/GenBank/DDBJ whole genome shotgun (WGS) entry which is preliminary data.</text>
</comment>
<gene>
    <name evidence="1" type="ORF">BLNAU_14457</name>
</gene>
<name>A0ABQ9XH70_9EUKA</name>